<dbReference type="Proteomes" id="UP000052978">
    <property type="component" value="Unassembled WGS sequence"/>
</dbReference>
<organism evidence="2 3">
    <name type="scientific">Myotis brandtii</name>
    <name type="common">Brandt's bat</name>
    <dbReference type="NCBI Taxonomy" id="109478"/>
    <lineage>
        <taxon>Eukaryota</taxon>
        <taxon>Metazoa</taxon>
        <taxon>Chordata</taxon>
        <taxon>Craniata</taxon>
        <taxon>Vertebrata</taxon>
        <taxon>Euteleostomi</taxon>
        <taxon>Mammalia</taxon>
        <taxon>Eutheria</taxon>
        <taxon>Laurasiatheria</taxon>
        <taxon>Chiroptera</taxon>
        <taxon>Yangochiroptera</taxon>
        <taxon>Vespertilionidae</taxon>
        <taxon>Myotis</taxon>
    </lineage>
</organism>
<evidence type="ECO:0000313" key="3">
    <source>
        <dbReference type="Proteomes" id="UP000052978"/>
    </source>
</evidence>
<protein>
    <submittedName>
        <fullName evidence="2">Uncharacterized protein</fullName>
    </submittedName>
</protein>
<reference evidence="2 3" key="1">
    <citation type="journal article" date="2013" name="Nat. Commun.">
        <title>Genome analysis reveals insights into physiology and longevity of the Brandt's bat Myotis brandtii.</title>
        <authorList>
            <person name="Seim I."/>
            <person name="Fang X."/>
            <person name="Xiong Z."/>
            <person name="Lobanov A.V."/>
            <person name="Huang Z."/>
            <person name="Ma S."/>
            <person name="Feng Y."/>
            <person name="Turanov A.A."/>
            <person name="Zhu Y."/>
            <person name="Lenz T.L."/>
            <person name="Gerashchenko M.V."/>
            <person name="Fan D."/>
            <person name="Hee Yim S."/>
            <person name="Yao X."/>
            <person name="Jordan D."/>
            <person name="Xiong Y."/>
            <person name="Ma Y."/>
            <person name="Lyapunov A.N."/>
            <person name="Chen G."/>
            <person name="Kulakova O.I."/>
            <person name="Sun Y."/>
            <person name="Lee S.G."/>
            <person name="Bronson R.T."/>
            <person name="Moskalev A.A."/>
            <person name="Sunyaev S.R."/>
            <person name="Zhang G."/>
            <person name="Krogh A."/>
            <person name="Wang J."/>
            <person name="Gladyshev V.N."/>
        </authorList>
    </citation>
    <scope>NUCLEOTIDE SEQUENCE [LARGE SCALE GENOMIC DNA]</scope>
</reference>
<dbReference type="AlphaFoldDB" id="S7MV29"/>
<name>S7MV29_MYOBR</name>
<proteinExistence type="predicted"/>
<accession>S7MV29</accession>
<evidence type="ECO:0000313" key="2">
    <source>
        <dbReference type="EMBL" id="EPQ07340.1"/>
    </source>
</evidence>
<feature type="region of interest" description="Disordered" evidence="1">
    <location>
        <begin position="55"/>
        <end position="112"/>
    </location>
</feature>
<gene>
    <name evidence="2" type="ORF">D623_10032531</name>
</gene>
<evidence type="ECO:0000256" key="1">
    <source>
        <dbReference type="SAM" id="MobiDB-lite"/>
    </source>
</evidence>
<feature type="region of interest" description="Disordered" evidence="1">
    <location>
        <begin position="1"/>
        <end position="34"/>
    </location>
</feature>
<dbReference type="EMBL" id="KE162186">
    <property type="protein sequence ID" value="EPQ07340.1"/>
    <property type="molecule type" value="Genomic_DNA"/>
</dbReference>
<keyword evidence="3" id="KW-1185">Reference proteome</keyword>
<feature type="compositionally biased region" description="Polar residues" evidence="1">
    <location>
        <begin position="60"/>
        <end position="85"/>
    </location>
</feature>
<sequence>MPSESIVENEAQDKPHGDQAELLETKPTVRPGLSDWTTFSFYSKSHVTSLLSEPQKVAQRLSSQNPQTGQTSVQGEGLRTPTSNDRLPLGQAKGTPQGAEAGVPPHPTVQHQ</sequence>